<protein>
    <submittedName>
        <fullName evidence="1">Uncharacterized protein</fullName>
    </submittedName>
</protein>
<organism evidence="1 2">
    <name type="scientific">Methylorubrum thiocyanatum</name>
    <dbReference type="NCBI Taxonomy" id="47958"/>
    <lineage>
        <taxon>Bacteria</taxon>
        <taxon>Pseudomonadati</taxon>
        <taxon>Pseudomonadota</taxon>
        <taxon>Alphaproteobacteria</taxon>
        <taxon>Hyphomicrobiales</taxon>
        <taxon>Methylobacteriaceae</taxon>
        <taxon>Methylorubrum</taxon>
    </lineage>
</organism>
<gene>
    <name evidence="1" type="ORF">HNR51_002012</name>
</gene>
<dbReference type="EMBL" id="JACJIB010000003">
    <property type="protein sequence ID" value="MBA8912934.1"/>
    <property type="molecule type" value="Genomic_DNA"/>
</dbReference>
<proteinExistence type="predicted"/>
<keyword evidence="2" id="KW-1185">Reference proteome</keyword>
<evidence type="ECO:0000313" key="2">
    <source>
        <dbReference type="Proteomes" id="UP000543554"/>
    </source>
</evidence>
<evidence type="ECO:0000313" key="1">
    <source>
        <dbReference type="EMBL" id="MBA8912934.1"/>
    </source>
</evidence>
<dbReference type="RefSeq" id="WP_182554834.1">
    <property type="nucleotide sequence ID" value="NZ_BPRF01000038.1"/>
</dbReference>
<dbReference type="AlphaFoldDB" id="A0AA40S1X5"/>
<comment type="caution">
    <text evidence="1">The sequence shown here is derived from an EMBL/GenBank/DDBJ whole genome shotgun (WGS) entry which is preliminary data.</text>
</comment>
<reference evidence="1 2" key="1">
    <citation type="submission" date="2020-08" db="EMBL/GenBank/DDBJ databases">
        <title>Genomic Encyclopedia of Type Strains, Phase IV (KMG-IV): sequencing the most valuable type-strain genomes for metagenomic binning, comparative biology and taxonomic classification.</title>
        <authorList>
            <person name="Goeker M."/>
        </authorList>
    </citation>
    <scope>NUCLEOTIDE SEQUENCE [LARGE SCALE GENOMIC DNA]</scope>
    <source>
        <strain evidence="1 2">DSM 11490</strain>
    </source>
</reference>
<accession>A0AA40S1X5</accession>
<name>A0AA40S1X5_9HYPH</name>
<dbReference type="Proteomes" id="UP000543554">
    <property type="component" value="Unassembled WGS sequence"/>
</dbReference>
<sequence>MLTSISFLEAYSTSYRYGTPTGRVPISPPMDRVAAALERIDTLITELRRHFDIDEGGGTARNVAPRR</sequence>